<dbReference type="GO" id="GO:0003977">
    <property type="term" value="F:UDP-N-acetylglucosamine diphosphorylase activity"/>
    <property type="evidence" value="ECO:0007669"/>
    <property type="project" value="UniProtKB-UniRule"/>
</dbReference>
<dbReference type="RefSeq" id="WP_074471339.1">
    <property type="nucleotide sequence ID" value="NZ_FMUN01000004.1"/>
</dbReference>
<dbReference type="HAMAP" id="MF_01631">
    <property type="entry name" value="GlmU"/>
    <property type="match status" value="1"/>
</dbReference>
<evidence type="ECO:0000256" key="4">
    <source>
        <dbReference type="ARBA" id="ARBA00022490"/>
    </source>
</evidence>
<feature type="binding site" evidence="18">
    <location>
        <position position="376"/>
    </location>
    <ligand>
        <name>UDP-N-acetyl-alpha-D-glucosamine</name>
        <dbReference type="ChEBI" id="CHEBI:57705"/>
    </ligand>
</feature>
<feature type="binding site" evidence="18">
    <location>
        <position position="102"/>
    </location>
    <ligand>
        <name>Mg(2+)</name>
        <dbReference type="ChEBI" id="CHEBI:18420"/>
    </ligand>
</feature>
<proteinExistence type="inferred from homology"/>
<feature type="binding site" evidence="18">
    <location>
        <position position="139"/>
    </location>
    <ligand>
        <name>UDP-N-acetyl-alpha-D-glucosamine</name>
        <dbReference type="ChEBI" id="CHEBI:57705"/>
    </ligand>
</feature>
<gene>
    <name evidence="18" type="primary">glmU</name>
    <name evidence="21" type="ORF">SAMN05661077_1534</name>
</gene>
<feature type="binding site" evidence="18">
    <location>
        <position position="22"/>
    </location>
    <ligand>
        <name>UDP-N-acetyl-alpha-D-glucosamine</name>
        <dbReference type="ChEBI" id="CHEBI:57705"/>
    </ligand>
</feature>
<dbReference type="PANTHER" id="PTHR43584:SF3">
    <property type="entry name" value="BIFUNCTIONAL PROTEIN GLMU"/>
    <property type="match status" value="1"/>
</dbReference>
<evidence type="ECO:0000256" key="5">
    <source>
        <dbReference type="ARBA" id="ARBA00022679"/>
    </source>
</evidence>
<feature type="binding site" evidence="18">
    <location>
        <position position="404"/>
    </location>
    <ligand>
        <name>acetyl-CoA</name>
        <dbReference type="ChEBI" id="CHEBI:57288"/>
    </ligand>
</feature>
<dbReference type="Gene3D" id="2.160.10.10">
    <property type="entry name" value="Hexapeptide repeat proteins"/>
    <property type="match status" value="1"/>
</dbReference>
<dbReference type="GO" id="GO:0000902">
    <property type="term" value="P:cell morphogenesis"/>
    <property type="evidence" value="ECO:0007669"/>
    <property type="project" value="UniProtKB-UniRule"/>
</dbReference>
<feature type="binding site" evidence="18">
    <location>
        <position position="332"/>
    </location>
    <ligand>
        <name>UDP-N-acetyl-alpha-D-glucosamine</name>
        <dbReference type="ChEBI" id="CHEBI:57705"/>
    </ligand>
</feature>
<dbReference type="SUPFAM" id="SSF51161">
    <property type="entry name" value="Trimeric LpxA-like enzymes"/>
    <property type="match status" value="1"/>
</dbReference>
<feature type="binding site" evidence="18">
    <location>
        <position position="350"/>
    </location>
    <ligand>
        <name>UDP-N-acetyl-alpha-D-glucosamine</name>
        <dbReference type="ChEBI" id="CHEBI:57705"/>
    </ligand>
</feature>
<dbReference type="GO" id="GO:0016020">
    <property type="term" value="C:membrane"/>
    <property type="evidence" value="ECO:0007669"/>
    <property type="project" value="GOC"/>
</dbReference>
<evidence type="ECO:0000256" key="13">
    <source>
        <dbReference type="ARBA" id="ARBA00023315"/>
    </source>
</evidence>
<evidence type="ECO:0000256" key="9">
    <source>
        <dbReference type="ARBA" id="ARBA00022842"/>
    </source>
</evidence>
<feature type="binding site" evidence="18">
    <location>
        <position position="154"/>
    </location>
    <ligand>
        <name>UDP-N-acetyl-alpha-D-glucosamine</name>
        <dbReference type="ChEBI" id="CHEBI:57705"/>
    </ligand>
</feature>
<keyword evidence="8 18" id="KW-0677">Repeat</keyword>
<evidence type="ECO:0000256" key="10">
    <source>
        <dbReference type="ARBA" id="ARBA00022960"/>
    </source>
</evidence>
<dbReference type="GO" id="GO:0008360">
    <property type="term" value="P:regulation of cell shape"/>
    <property type="evidence" value="ECO:0007669"/>
    <property type="project" value="UniProtKB-KW"/>
</dbReference>
<comment type="cofactor">
    <cofactor evidence="18">
        <name>Mg(2+)</name>
        <dbReference type="ChEBI" id="CHEBI:18420"/>
    </cofactor>
    <text evidence="18">Binds 1 Mg(2+) ion per subunit.</text>
</comment>
<evidence type="ECO:0000256" key="6">
    <source>
        <dbReference type="ARBA" id="ARBA00022695"/>
    </source>
</evidence>
<dbReference type="UniPathway" id="UPA00973"/>
<keyword evidence="10 18" id="KW-0133">Cell shape</keyword>
<dbReference type="STRING" id="381306.AN478_01715"/>
<feature type="domain" description="MobA-like NTP transferase" evidence="19">
    <location>
        <begin position="5"/>
        <end position="142"/>
    </location>
</feature>
<dbReference type="CDD" id="cd02540">
    <property type="entry name" value="GT2_GlmU_N_bac"/>
    <property type="match status" value="1"/>
</dbReference>
<feature type="binding site" evidence="18">
    <location>
        <position position="379"/>
    </location>
    <ligand>
        <name>acetyl-CoA</name>
        <dbReference type="ChEBI" id="CHEBI:57288"/>
    </ligand>
</feature>
<comment type="pathway">
    <text evidence="18">Bacterial outer membrane biogenesis; LPS lipid A biosynthesis.</text>
</comment>
<dbReference type="InterPro" id="IPR011004">
    <property type="entry name" value="Trimer_LpxA-like_sf"/>
</dbReference>
<dbReference type="SUPFAM" id="SSF53448">
    <property type="entry name" value="Nucleotide-diphospho-sugar transferases"/>
    <property type="match status" value="1"/>
</dbReference>
<feature type="binding site" evidence="18">
    <location>
        <begin position="385"/>
        <end position="386"/>
    </location>
    <ligand>
        <name>acetyl-CoA</name>
        <dbReference type="ChEBI" id="CHEBI:57288"/>
    </ligand>
</feature>
<dbReference type="Proteomes" id="UP000183104">
    <property type="component" value="Unassembled WGS sequence"/>
</dbReference>
<feature type="binding site" evidence="18">
    <location>
        <position position="422"/>
    </location>
    <ligand>
        <name>acetyl-CoA</name>
        <dbReference type="ChEBI" id="CHEBI:57288"/>
    </ligand>
</feature>
<dbReference type="InterPro" id="IPR005882">
    <property type="entry name" value="Bifunctional_GlmU"/>
</dbReference>
<feature type="region of interest" description="Linker" evidence="18">
    <location>
        <begin position="229"/>
        <end position="249"/>
    </location>
</feature>
<evidence type="ECO:0000256" key="18">
    <source>
        <dbReference type="HAMAP-Rule" id="MF_01631"/>
    </source>
</evidence>
<feature type="binding site" evidence="18">
    <location>
        <begin position="78"/>
        <end position="79"/>
    </location>
    <ligand>
        <name>UDP-N-acetyl-alpha-D-glucosamine</name>
        <dbReference type="ChEBI" id="CHEBI:57705"/>
    </ligand>
</feature>
<feature type="binding site" evidence="18">
    <location>
        <position position="73"/>
    </location>
    <ligand>
        <name>UDP-N-acetyl-alpha-D-glucosamine</name>
        <dbReference type="ChEBI" id="CHEBI:57705"/>
    </ligand>
</feature>
<dbReference type="Pfam" id="PF00132">
    <property type="entry name" value="Hexapep"/>
    <property type="match status" value="1"/>
</dbReference>
<comment type="similarity">
    <text evidence="2 18">In the C-terminal section; belongs to the transferase hexapeptide repeat family.</text>
</comment>
<dbReference type="GO" id="GO:0000287">
    <property type="term" value="F:magnesium ion binding"/>
    <property type="evidence" value="ECO:0007669"/>
    <property type="project" value="UniProtKB-UniRule"/>
</dbReference>
<sequence>MNLTVVILAAGQGTRMRSARPKVLHEVGGRPMVAHVLDAARSLSPQRMRLVVGHGAEEVRDRVGAPDVELVEQEEQLGTGHAVQCAGPEFADSDWVLVLNGDVPLLRGETLRAWADALASSSHDLGILTTHPADPTGYGRILRDDQGRVTGIREEKDATPEERSIGEVFTGTLAVRGKRLGPWLASLSADNAQGEYYLTDVVGLAAAAGGVLAHRVPDPGEVQGVNNRRHLAAVEAAFQERTADALMEAGVTLRDPARTAVYGKVHPATDVVVDPGCQFEGEVTLGAGAHIGPGCVLRDCAIGEGARVEANSHIEGTTVGPGAAVGPFARLRPGTVLEEGSKVGNFVEVKKARLGPGVKANHLSYVGDADVGAGANLGAGTITCNYDGHRKHTTTIGAGAFIGSAVQLVAPVSVGEGATIGAGSTITKDAPAGALTLSRAKQLTRHDWKRPEERAKEEQD</sequence>
<dbReference type="InterPro" id="IPR029044">
    <property type="entry name" value="Nucleotide-diphossugar_trans"/>
</dbReference>
<evidence type="ECO:0000259" key="19">
    <source>
        <dbReference type="Pfam" id="PF12804"/>
    </source>
</evidence>
<feature type="region of interest" description="N-acetyltransferase" evidence="18">
    <location>
        <begin position="250"/>
        <end position="460"/>
    </location>
</feature>
<keyword evidence="11 18" id="KW-0573">Peptidoglycan synthesis</keyword>
<keyword evidence="6 18" id="KW-0548">Nucleotidyltransferase</keyword>
<keyword evidence="12 18" id="KW-0511">Multifunctional enzyme</keyword>
<feature type="domain" description="Mannose-1-phosphate guanyltransferase C-terminal" evidence="20">
    <location>
        <begin position="263"/>
        <end position="356"/>
    </location>
</feature>
<evidence type="ECO:0000256" key="15">
    <source>
        <dbReference type="ARBA" id="ARBA00048247"/>
    </source>
</evidence>
<evidence type="ECO:0000256" key="17">
    <source>
        <dbReference type="ARBA" id="ARBA00049628"/>
    </source>
</evidence>
<feature type="binding site" evidence="18">
    <location>
        <position position="226"/>
    </location>
    <ligand>
        <name>UDP-N-acetyl-alpha-D-glucosamine</name>
        <dbReference type="ChEBI" id="CHEBI:57705"/>
    </ligand>
</feature>
<keyword evidence="13 18" id="KW-0012">Acyltransferase</keyword>
<evidence type="ECO:0000256" key="7">
    <source>
        <dbReference type="ARBA" id="ARBA00022723"/>
    </source>
</evidence>
<dbReference type="Gene3D" id="3.90.550.10">
    <property type="entry name" value="Spore Coat Polysaccharide Biosynthesis Protein SpsA, Chain A"/>
    <property type="match status" value="1"/>
</dbReference>
<dbReference type="GO" id="GO:0019134">
    <property type="term" value="F:glucosamine-1-phosphate N-acetyltransferase activity"/>
    <property type="evidence" value="ECO:0007669"/>
    <property type="project" value="UniProtKB-UniRule"/>
</dbReference>
<dbReference type="PANTHER" id="PTHR43584">
    <property type="entry name" value="NUCLEOTIDYL TRANSFERASE"/>
    <property type="match status" value="1"/>
</dbReference>
<dbReference type="InterPro" id="IPR038009">
    <property type="entry name" value="GlmU_C_LbH"/>
</dbReference>
<dbReference type="InterPro" id="IPR056729">
    <property type="entry name" value="GMPPB_C"/>
</dbReference>
<comment type="similarity">
    <text evidence="3 18">In the N-terminal section; belongs to the N-acetylglucosamine-1-phosphate uridyltransferase family.</text>
</comment>
<evidence type="ECO:0000256" key="8">
    <source>
        <dbReference type="ARBA" id="ARBA00022737"/>
    </source>
</evidence>
<keyword evidence="22" id="KW-1185">Reference proteome</keyword>
<dbReference type="Pfam" id="PF25087">
    <property type="entry name" value="GMPPB_C"/>
    <property type="match status" value="1"/>
</dbReference>
<dbReference type="InterPro" id="IPR025877">
    <property type="entry name" value="MobA-like_NTP_Trfase"/>
</dbReference>
<dbReference type="UniPathway" id="UPA00113">
    <property type="reaction ID" value="UER00532"/>
</dbReference>
<evidence type="ECO:0000256" key="2">
    <source>
        <dbReference type="ARBA" id="ARBA00007707"/>
    </source>
</evidence>
<comment type="catalytic activity">
    <reaction evidence="16 18">
        <text>N-acetyl-alpha-D-glucosamine 1-phosphate + UTP + H(+) = UDP-N-acetyl-alpha-D-glucosamine + diphosphate</text>
        <dbReference type="Rhea" id="RHEA:13509"/>
        <dbReference type="ChEBI" id="CHEBI:15378"/>
        <dbReference type="ChEBI" id="CHEBI:33019"/>
        <dbReference type="ChEBI" id="CHEBI:46398"/>
        <dbReference type="ChEBI" id="CHEBI:57705"/>
        <dbReference type="ChEBI" id="CHEBI:57776"/>
        <dbReference type="EC" id="2.7.7.23"/>
    </reaction>
</comment>
<evidence type="ECO:0000313" key="22">
    <source>
        <dbReference type="Proteomes" id="UP000183104"/>
    </source>
</evidence>
<dbReference type="GO" id="GO:0009245">
    <property type="term" value="P:lipid A biosynthetic process"/>
    <property type="evidence" value="ECO:0007669"/>
    <property type="project" value="UniProtKB-UniRule"/>
</dbReference>
<keyword evidence="7 18" id="KW-0479">Metal-binding</keyword>
<evidence type="ECO:0000256" key="3">
    <source>
        <dbReference type="ARBA" id="ARBA00007947"/>
    </source>
</evidence>
<evidence type="ECO:0000256" key="11">
    <source>
        <dbReference type="ARBA" id="ARBA00022984"/>
    </source>
</evidence>
<dbReference type="GO" id="GO:0005737">
    <property type="term" value="C:cytoplasm"/>
    <property type="evidence" value="ECO:0007669"/>
    <property type="project" value="UniProtKB-SubCell"/>
</dbReference>
<dbReference type="InterPro" id="IPR050065">
    <property type="entry name" value="GlmU-like"/>
</dbReference>
<evidence type="ECO:0000259" key="20">
    <source>
        <dbReference type="Pfam" id="PF25087"/>
    </source>
</evidence>
<keyword evidence="5 18" id="KW-0808">Transferase</keyword>
<accession>A0A1G5E9G6</accession>
<keyword evidence="9 18" id="KW-0460">Magnesium</keyword>
<dbReference type="NCBIfam" id="NF010933">
    <property type="entry name" value="PRK14353.1"/>
    <property type="match status" value="1"/>
</dbReference>
<comment type="caution">
    <text evidence="18">Lacks conserved residue(s) required for the propagation of feature annotation.</text>
</comment>
<feature type="active site" description="Proton acceptor" evidence="18">
    <location>
        <position position="362"/>
    </location>
</feature>
<comment type="subunit">
    <text evidence="18">Homotrimer.</text>
</comment>
<feature type="binding site" evidence="18">
    <location>
        <position position="439"/>
    </location>
    <ligand>
        <name>acetyl-CoA</name>
        <dbReference type="ChEBI" id="CHEBI:57288"/>
    </ligand>
</feature>
<evidence type="ECO:0000256" key="16">
    <source>
        <dbReference type="ARBA" id="ARBA00048493"/>
    </source>
</evidence>
<dbReference type="EC" id="2.3.1.157" evidence="18"/>
<comment type="subcellular location">
    <subcellularLocation>
        <location evidence="1 18">Cytoplasm</location>
    </subcellularLocation>
</comment>
<dbReference type="CDD" id="cd03353">
    <property type="entry name" value="LbH_GlmU_C"/>
    <property type="match status" value="1"/>
</dbReference>
<feature type="region of interest" description="Pyrophosphorylase" evidence="18">
    <location>
        <begin position="1"/>
        <end position="228"/>
    </location>
</feature>
<comment type="catalytic activity">
    <reaction evidence="15 18">
        <text>alpha-D-glucosamine 1-phosphate + acetyl-CoA = N-acetyl-alpha-D-glucosamine 1-phosphate + CoA + H(+)</text>
        <dbReference type="Rhea" id="RHEA:13725"/>
        <dbReference type="ChEBI" id="CHEBI:15378"/>
        <dbReference type="ChEBI" id="CHEBI:57287"/>
        <dbReference type="ChEBI" id="CHEBI:57288"/>
        <dbReference type="ChEBI" id="CHEBI:57776"/>
        <dbReference type="ChEBI" id="CHEBI:58516"/>
        <dbReference type="EC" id="2.3.1.157"/>
    </reaction>
</comment>
<evidence type="ECO:0000256" key="1">
    <source>
        <dbReference type="ARBA" id="ARBA00004496"/>
    </source>
</evidence>
<feature type="binding site" evidence="18">
    <location>
        <position position="365"/>
    </location>
    <ligand>
        <name>UDP-N-acetyl-alpha-D-glucosamine</name>
        <dbReference type="ChEBI" id="CHEBI:57705"/>
    </ligand>
</feature>
<dbReference type="Pfam" id="PF12804">
    <property type="entry name" value="NTP_transf_3"/>
    <property type="match status" value="1"/>
</dbReference>
<dbReference type="GO" id="GO:0006048">
    <property type="term" value="P:UDP-N-acetylglucosamine biosynthetic process"/>
    <property type="evidence" value="ECO:0007669"/>
    <property type="project" value="UniProtKB-UniPathway"/>
</dbReference>
<evidence type="ECO:0000256" key="12">
    <source>
        <dbReference type="ARBA" id="ARBA00023268"/>
    </source>
</evidence>
<evidence type="ECO:0000256" key="14">
    <source>
        <dbReference type="ARBA" id="ARBA00023316"/>
    </source>
</evidence>
<dbReference type="EMBL" id="FMUN01000004">
    <property type="protein sequence ID" value="SCY23360.1"/>
    <property type="molecule type" value="Genomic_DNA"/>
</dbReference>
<feature type="binding site" evidence="18">
    <location>
        <begin position="8"/>
        <end position="11"/>
    </location>
    <ligand>
        <name>UDP-N-acetyl-alpha-D-glucosamine</name>
        <dbReference type="ChEBI" id="CHEBI:57705"/>
    </ligand>
</feature>
<organism evidence="21 22">
    <name type="scientific">Thiohalorhabdus denitrificans</name>
    <dbReference type="NCBI Taxonomy" id="381306"/>
    <lineage>
        <taxon>Bacteria</taxon>
        <taxon>Pseudomonadati</taxon>
        <taxon>Pseudomonadota</taxon>
        <taxon>Gammaproteobacteria</taxon>
        <taxon>Thiohalorhabdales</taxon>
        <taxon>Thiohalorhabdaceae</taxon>
        <taxon>Thiohalorhabdus</taxon>
    </lineage>
</organism>
<comment type="pathway">
    <text evidence="18">Nucleotide-sugar biosynthesis; UDP-N-acetyl-alpha-D-glucosamine biosynthesis; UDP-N-acetyl-alpha-D-glucosamine from N-acetyl-alpha-D-glucosamine 1-phosphate: step 1/1.</text>
</comment>
<dbReference type="NCBIfam" id="TIGR01173">
    <property type="entry name" value="glmU"/>
    <property type="match status" value="1"/>
</dbReference>
<keyword evidence="4 18" id="KW-0963">Cytoplasm</keyword>
<dbReference type="OrthoDB" id="9775031at2"/>
<dbReference type="InterPro" id="IPR001451">
    <property type="entry name" value="Hexapep"/>
</dbReference>
<feature type="binding site" evidence="18">
    <location>
        <position position="226"/>
    </location>
    <ligand>
        <name>Mg(2+)</name>
        <dbReference type="ChEBI" id="CHEBI:18420"/>
    </ligand>
</feature>
<reference evidence="22" key="1">
    <citation type="submission" date="2016-10" db="EMBL/GenBank/DDBJ databases">
        <authorList>
            <person name="Varghese N."/>
        </authorList>
    </citation>
    <scope>NUCLEOTIDE SEQUENCE [LARGE SCALE GENOMIC DNA]</scope>
    <source>
        <strain evidence="22">HL 19</strain>
    </source>
</reference>
<dbReference type="GO" id="GO:0009252">
    <property type="term" value="P:peptidoglycan biosynthetic process"/>
    <property type="evidence" value="ECO:0007669"/>
    <property type="project" value="UniProtKB-UniRule"/>
</dbReference>
<keyword evidence="14 18" id="KW-0961">Cell wall biogenesis/degradation</keyword>
<evidence type="ECO:0000313" key="21">
    <source>
        <dbReference type="EMBL" id="SCY23360.1"/>
    </source>
</evidence>
<protein>
    <recommendedName>
        <fullName evidence="18">Bifunctional protein GlmU</fullName>
    </recommendedName>
    <domain>
        <recommendedName>
            <fullName evidence="18">UDP-N-acetylglucosamine pyrophosphorylase</fullName>
            <ecNumber evidence="18">2.7.7.23</ecNumber>
        </recommendedName>
        <alternativeName>
            <fullName evidence="18">N-acetylglucosamine-1-phosphate uridyltransferase</fullName>
        </alternativeName>
    </domain>
    <domain>
        <recommendedName>
            <fullName evidence="18">Glucosamine-1-phosphate N-acetyltransferase</fullName>
            <ecNumber evidence="18">2.3.1.157</ecNumber>
        </recommendedName>
    </domain>
</protein>
<dbReference type="EC" id="2.7.7.23" evidence="18"/>
<comment type="function">
    <text evidence="17 18">Catalyzes the last two sequential reactions in the de novo biosynthetic pathway for UDP-N-acetylglucosamine (UDP-GlcNAc). The C-terminal domain catalyzes the transfer of acetyl group from acetyl coenzyme A to glucosamine-1-phosphate (GlcN-1-P) to produce N-acetylglucosamine-1-phosphate (GlcNAc-1-P), which is converted into UDP-GlcNAc by the transfer of uridine 5-monophosphate (from uridine 5-triphosphate), a reaction catalyzed by the N-terminal domain.</text>
</comment>
<dbReference type="AlphaFoldDB" id="A0A1G5E9G6"/>
<comment type="pathway">
    <text evidence="18">Nucleotide-sugar biosynthesis; UDP-N-acetyl-alpha-D-glucosamine biosynthesis; N-acetyl-alpha-D-glucosamine 1-phosphate from alpha-D-glucosamine 6-phosphate (route II): step 2/2.</text>
</comment>
<name>A0A1G5E9G6_9GAMM</name>
<dbReference type="GO" id="GO:0071555">
    <property type="term" value="P:cell wall organization"/>
    <property type="evidence" value="ECO:0007669"/>
    <property type="project" value="UniProtKB-KW"/>
</dbReference>